<evidence type="ECO:0000313" key="13">
    <source>
        <dbReference type="Proteomes" id="UP000546213"/>
    </source>
</evidence>
<reference evidence="12 13" key="1">
    <citation type="submission" date="2020-05" db="EMBL/GenBank/DDBJ databases">
        <title>Identification and distribution of gene clusters putatively required for synthesis of sphingolipid metabolism inhibitors in phylogenetically diverse species of the filamentous fungus Fusarium.</title>
        <authorList>
            <person name="Kim H.-S."/>
            <person name="Busman M."/>
            <person name="Brown D.W."/>
            <person name="Divon H."/>
            <person name="Uhlig S."/>
            <person name="Proctor R.H."/>
        </authorList>
    </citation>
    <scope>NUCLEOTIDE SEQUENCE [LARGE SCALE GENOMIC DNA]</scope>
    <source>
        <strain evidence="12 13">NRRL 36939</strain>
    </source>
</reference>
<feature type="transmembrane region" description="Helical" evidence="10">
    <location>
        <begin position="577"/>
        <end position="600"/>
    </location>
</feature>
<accession>A0A8H5PLS8</accession>
<feature type="transmembrane region" description="Helical" evidence="10">
    <location>
        <begin position="439"/>
        <end position="458"/>
    </location>
</feature>
<dbReference type="CDD" id="cd06183">
    <property type="entry name" value="cyt_b5_reduct_like"/>
    <property type="match status" value="1"/>
</dbReference>
<evidence type="ECO:0000256" key="9">
    <source>
        <dbReference type="SAM" id="MobiDB-lite"/>
    </source>
</evidence>
<dbReference type="Gene3D" id="2.40.30.10">
    <property type="entry name" value="Translation factors"/>
    <property type="match status" value="1"/>
</dbReference>
<feature type="domain" description="FAD-binding FR-type" evidence="11">
    <location>
        <begin position="1152"/>
        <end position="1266"/>
    </location>
</feature>
<feature type="transmembrane region" description="Helical" evidence="10">
    <location>
        <begin position="478"/>
        <end position="496"/>
    </location>
</feature>
<keyword evidence="7 10" id="KW-1133">Transmembrane helix</keyword>
<dbReference type="Gene3D" id="3.40.50.80">
    <property type="entry name" value="Nucleotide-binding domain of ferredoxin-NADP reductase (FNR) module"/>
    <property type="match status" value="1"/>
</dbReference>
<dbReference type="OrthoDB" id="1684102at2759"/>
<evidence type="ECO:0000256" key="1">
    <source>
        <dbReference type="ARBA" id="ARBA00001974"/>
    </source>
</evidence>
<evidence type="ECO:0000259" key="11">
    <source>
        <dbReference type="PROSITE" id="PS51384"/>
    </source>
</evidence>
<evidence type="ECO:0000256" key="3">
    <source>
        <dbReference type="ARBA" id="ARBA00008066"/>
    </source>
</evidence>
<dbReference type="EMBL" id="JAAOAS010000056">
    <property type="protein sequence ID" value="KAF5598859.1"/>
    <property type="molecule type" value="Genomic_DNA"/>
</dbReference>
<dbReference type="Pfam" id="PF01490">
    <property type="entry name" value="Aa_trans"/>
    <property type="match status" value="1"/>
</dbReference>
<dbReference type="InterPro" id="IPR017927">
    <property type="entry name" value="FAD-bd_FR_type"/>
</dbReference>
<dbReference type="GO" id="GO:0005302">
    <property type="term" value="F:L-tyrosine transmembrane transporter activity"/>
    <property type="evidence" value="ECO:0007669"/>
    <property type="project" value="TreeGrafter"/>
</dbReference>
<comment type="cofactor">
    <cofactor evidence="1">
        <name>FAD</name>
        <dbReference type="ChEBI" id="CHEBI:57692"/>
    </cofactor>
</comment>
<keyword evidence="4" id="KW-0285">Flavoprotein</keyword>
<keyword evidence="8 10" id="KW-0472">Membrane</keyword>
<feature type="region of interest" description="Disordered" evidence="9">
    <location>
        <begin position="306"/>
        <end position="360"/>
    </location>
</feature>
<dbReference type="PANTHER" id="PTHR22950:SF666">
    <property type="entry name" value="VACUOLAR AMINO ACID TRANSPORTER 4"/>
    <property type="match status" value="1"/>
</dbReference>
<dbReference type="CDD" id="cd03062">
    <property type="entry name" value="TRX_Fd_Sucrase"/>
    <property type="match status" value="1"/>
</dbReference>
<keyword evidence="6" id="KW-0274">FAD</keyword>
<feature type="compositionally biased region" description="Acidic residues" evidence="9">
    <location>
        <begin position="306"/>
        <end position="315"/>
    </location>
</feature>
<evidence type="ECO:0000256" key="2">
    <source>
        <dbReference type="ARBA" id="ARBA00004141"/>
    </source>
</evidence>
<feature type="transmembrane region" description="Helical" evidence="10">
    <location>
        <begin position="544"/>
        <end position="565"/>
    </location>
</feature>
<evidence type="ECO:0000256" key="5">
    <source>
        <dbReference type="ARBA" id="ARBA00022692"/>
    </source>
</evidence>
<dbReference type="InterPro" id="IPR017938">
    <property type="entry name" value="Riboflavin_synthase-like_b-brl"/>
</dbReference>
<evidence type="ECO:0000256" key="8">
    <source>
        <dbReference type="ARBA" id="ARBA00023136"/>
    </source>
</evidence>
<evidence type="ECO:0000256" key="6">
    <source>
        <dbReference type="ARBA" id="ARBA00022827"/>
    </source>
</evidence>
<dbReference type="PROSITE" id="PS51384">
    <property type="entry name" value="FAD_FR"/>
    <property type="match status" value="1"/>
</dbReference>
<dbReference type="FunFam" id="1.20.1740.10:FF:000067">
    <property type="entry name" value="Transmembrane domain transporter"/>
    <property type="match status" value="1"/>
</dbReference>
<dbReference type="InterPro" id="IPR039261">
    <property type="entry name" value="FNR_nucleotide-bd"/>
</dbReference>
<dbReference type="Pfam" id="PF00970">
    <property type="entry name" value="FAD_binding_6"/>
    <property type="match status" value="1"/>
</dbReference>
<dbReference type="SUPFAM" id="SSF63380">
    <property type="entry name" value="Riboflavin synthase domain-like"/>
    <property type="match status" value="1"/>
</dbReference>
<proteinExistence type="inferred from homology"/>
<feature type="transmembrane region" description="Helical" evidence="10">
    <location>
        <begin position="725"/>
        <end position="747"/>
    </location>
</feature>
<dbReference type="GO" id="GO:0016491">
    <property type="term" value="F:oxidoreductase activity"/>
    <property type="evidence" value="ECO:0007669"/>
    <property type="project" value="InterPro"/>
</dbReference>
<feature type="compositionally biased region" description="Polar residues" evidence="9">
    <location>
        <begin position="129"/>
        <end position="147"/>
    </location>
</feature>
<keyword evidence="13" id="KW-1185">Reference proteome</keyword>
<dbReference type="GO" id="GO:0005774">
    <property type="term" value="C:vacuolar membrane"/>
    <property type="evidence" value="ECO:0007669"/>
    <property type="project" value="TreeGrafter"/>
</dbReference>
<feature type="compositionally biased region" description="Low complexity" evidence="9">
    <location>
        <begin position="49"/>
        <end position="60"/>
    </location>
</feature>
<feature type="compositionally biased region" description="Low complexity" evidence="9">
    <location>
        <begin position="12"/>
        <end position="29"/>
    </location>
</feature>
<dbReference type="Pfam" id="PF06999">
    <property type="entry name" value="Suc_Fer-like"/>
    <property type="match status" value="1"/>
</dbReference>
<feature type="region of interest" description="Disordered" evidence="9">
    <location>
        <begin position="1"/>
        <end position="199"/>
    </location>
</feature>
<feature type="compositionally biased region" description="Basic residues" evidence="9">
    <location>
        <begin position="347"/>
        <end position="356"/>
    </location>
</feature>
<protein>
    <submittedName>
        <fullName evidence="12">Vacuolar amino acid transporter 3</fullName>
    </submittedName>
</protein>
<gene>
    <name evidence="12" type="ORF">FPCIR_2659</name>
</gene>
<comment type="caution">
    <text evidence="12">The sequence shown here is derived from an EMBL/GenBank/DDBJ whole genome shotgun (WGS) entry which is preliminary data.</text>
</comment>
<feature type="transmembrane region" description="Helical" evidence="10">
    <location>
        <begin position="503"/>
        <end position="522"/>
    </location>
</feature>
<feature type="transmembrane region" description="Helical" evidence="10">
    <location>
        <begin position="689"/>
        <end position="705"/>
    </location>
</feature>
<dbReference type="SUPFAM" id="SSF52833">
    <property type="entry name" value="Thioredoxin-like"/>
    <property type="match status" value="1"/>
</dbReference>
<organism evidence="12 13">
    <name type="scientific">Fusarium pseudocircinatum</name>
    <dbReference type="NCBI Taxonomy" id="56676"/>
    <lineage>
        <taxon>Eukaryota</taxon>
        <taxon>Fungi</taxon>
        <taxon>Dikarya</taxon>
        <taxon>Ascomycota</taxon>
        <taxon>Pezizomycotina</taxon>
        <taxon>Sordariomycetes</taxon>
        <taxon>Hypocreomycetidae</taxon>
        <taxon>Hypocreales</taxon>
        <taxon>Nectriaceae</taxon>
        <taxon>Fusarium</taxon>
        <taxon>Fusarium fujikuroi species complex</taxon>
    </lineage>
</organism>
<dbReference type="InterPro" id="IPR013057">
    <property type="entry name" value="AA_transpt_TM"/>
</dbReference>
<evidence type="ECO:0000256" key="4">
    <source>
        <dbReference type="ARBA" id="ARBA00022630"/>
    </source>
</evidence>
<feature type="compositionally biased region" description="Low complexity" evidence="9">
    <location>
        <begin position="88"/>
        <end position="98"/>
    </location>
</feature>
<name>A0A8H5PLS8_9HYPO</name>
<feature type="compositionally biased region" description="Polar residues" evidence="9">
    <location>
        <begin position="166"/>
        <end position="183"/>
    </location>
</feature>
<sequence length="1486" mass="161966">MSSPSRIPSEQPPRSASPSSFRPRSISASVPRADLTARLASPIPSQLLGTTPPRGGSPRPDAAPRAENLEDLSQLPGSGTSAQGPGVSALAAALSNSLGQSPPRHGTPAARVATPPIRSQSPLLGGRNSGTPTNYGSFNSRSQNALGTSAPYEDPEIVKRHLVQPSDENPGSEESSIQGNSKGKQPAEIGGAGLGEDEFSSLKLQGGDVTRGIYKWTEQAEARAKYNRSKSFDLGRPEPEAEVLDINSIKVPGGFRRNHLRRSVQSPGPQGHPEDGHASPAPGQQRLFTSSFLEFLTIYGHFAGEELEEDDEDLGPNEYFSSGEDTDEYNSDDEREPMEDSALLTPSRRRRKRKVRGGTGNNSPMNAALLLLKSFVGTGVLFLPRAYLNGGMLFSNLILFGVAALSYYCFVLLVQTQLKVGGSFGDLGGALYGKHMRTLILASIVISQIGFVAAYTVFTAANLQAFVRAVSDCKSSISIQWLILIQMLIFLPFALLRDIGKLAFTALVADAFILIGLAYLLYYDILTLNANGISDIIMFNKKDWTLFIGTAIFTFEGIGLIIPVQESMRHPQKFPRVLLIVMIIITVLFIGMGAISYAAYGSHTETVVLLNLPQDNKMVNGVQFLYSVAILLSTPLQIFPAIRIAETELFTRSGKYNPWVKWQKNVFRFFVVMLCAAIAWLGADHLDKFVALVGNFACIPLVFIYPPMLHYKAIARTKFWKVADILLCIFGFIAMAYATTLTAMSWATAEPKHPGYCDEKGTMTRQTRPPPPPPFQTVATCPEPTCGCAATPAMPEDLPLDREGPLKGAIAGYAEHVLVCTGNADWPSRIEDDNGGDCLAADLKELFGRGGTYSDPFHNISVLNSSFPSSVSPRPEVQTTSVYLVPSFKYVPFLPRVSFDSVEALAKGFLLPKKLHPAHEGLSPIHRDRLTRKEGYQGLLPGVQDVRDVLVLICGHTGRDARCGIMAPVLQTEFEDKLEMKGFDVLHGPVQVNLGDKQRIQGETGEGKTTARVGLISHIGGHKFAGNVIIYLPPDLKMGEAPHPLAGCGIWYGRVDPKNVEGIVKETILKGNVVADMFRGGIDAEHKMLRIISSRSLSTSSRPHQHASEKPDFSKPLQSRIFPSLIAVGIVLVSGGYYLLTPPSRPNTLNEITFVPYGITAREAISPTSFVITAVPRTPNPSLPYLNPSDNRWSYPLWSVEFKQPEVQISRHYTPLPPLSTEDPTDGSLRFYIRTVGDGEMSNYLGRRQVGEDVFLRGPHVGFELAERLGEHSRLVFLAGGTGVVPGIQAAKAVLEANEKSTVDLLWAVRKREEVQKSAPAQQLSWKFWQEKKPTPLGIDVESPSPVTKRLQDLKMTYGERLRIQVVVDEEGTRFQDRDISNAIAASPGTAASFNAGCRFHDQAMHVYASEFALAEGPGCVCKPSEGTTPGKNLFIVSGPDGFIEHYAGPKIWLGGQQTQGPISGIAGYLQKQNPLLARDWLILKM</sequence>
<dbReference type="PANTHER" id="PTHR22950">
    <property type="entry name" value="AMINO ACID TRANSPORTER"/>
    <property type="match status" value="1"/>
</dbReference>
<evidence type="ECO:0000256" key="10">
    <source>
        <dbReference type="SAM" id="Phobius"/>
    </source>
</evidence>
<dbReference type="InterPro" id="IPR036249">
    <property type="entry name" value="Thioredoxin-like_sf"/>
</dbReference>
<keyword evidence="5 10" id="KW-0812">Transmembrane</keyword>
<evidence type="ECO:0000256" key="7">
    <source>
        <dbReference type="ARBA" id="ARBA00022989"/>
    </source>
</evidence>
<comment type="similarity">
    <text evidence="3">Belongs to the amino acid/polyamine transporter 2 family.</text>
</comment>
<feature type="transmembrane region" description="Helical" evidence="10">
    <location>
        <begin position="624"/>
        <end position="645"/>
    </location>
</feature>
<feature type="transmembrane region" description="Helical" evidence="10">
    <location>
        <begin position="393"/>
        <end position="414"/>
    </location>
</feature>
<dbReference type="InterPro" id="IPR008333">
    <property type="entry name" value="Cbr1-like_FAD-bd_dom"/>
</dbReference>
<dbReference type="Gene3D" id="3.40.30.10">
    <property type="entry name" value="Glutaredoxin"/>
    <property type="match status" value="1"/>
</dbReference>
<feature type="region of interest" description="Disordered" evidence="9">
    <location>
        <begin position="254"/>
        <end position="284"/>
    </location>
</feature>
<dbReference type="Proteomes" id="UP000546213">
    <property type="component" value="Unassembled WGS sequence"/>
</dbReference>
<evidence type="ECO:0000313" key="12">
    <source>
        <dbReference type="EMBL" id="KAF5598859.1"/>
    </source>
</evidence>
<feature type="transmembrane region" description="Helical" evidence="10">
    <location>
        <begin position="666"/>
        <end position="683"/>
    </location>
</feature>
<dbReference type="SUPFAM" id="SSF52343">
    <property type="entry name" value="Ferredoxin reductase-like, C-terminal NADP-linked domain"/>
    <property type="match status" value="1"/>
</dbReference>
<feature type="compositionally biased region" description="Acidic residues" evidence="9">
    <location>
        <begin position="324"/>
        <end position="339"/>
    </location>
</feature>
<dbReference type="InterPro" id="IPR009737">
    <property type="entry name" value="Aim32/Apd1-like"/>
</dbReference>
<comment type="subcellular location">
    <subcellularLocation>
        <location evidence="2">Membrane</location>
        <topology evidence="2">Multi-pass membrane protein</topology>
    </subcellularLocation>
</comment>